<keyword evidence="7" id="KW-1185">Reference proteome</keyword>
<organism evidence="6 7">
    <name type="scientific">Oryzias melastigma</name>
    <name type="common">Marine medaka</name>
    <dbReference type="NCBI Taxonomy" id="30732"/>
    <lineage>
        <taxon>Eukaryota</taxon>
        <taxon>Metazoa</taxon>
        <taxon>Chordata</taxon>
        <taxon>Craniata</taxon>
        <taxon>Vertebrata</taxon>
        <taxon>Euteleostomi</taxon>
        <taxon>Actinopterygii</taxon>
        <taxon>Neopterygii</taxon>
        <taxon>Teleostei</taxon>
        <taxon>Neoteleostei</taxon>
        <taxon>Acanthomorphata</taxon>
        <taxon>Ovalentaria</taxon>
        <taxon>Atherinomorphae</taxon>
        <taxon>Beloniformes</taxon>
        <taxon>Adrianichthyidae</taxon>
        <taxon>Oryziinae</taxon>
        <taxon>Oryzias</taxon>
    </lineage>
</organism>
<dbReference type="PANTHER" id="PTHR12015:SF108">
    <property type="entry name" value="C-C MOTIF CHEMOKINE 20"/>
    <property type="match status" value="1"/>
</dbReference>
<accession>A0A3B3BC02</accession>
<reference evidence="6" key="2">
    <citation type="submission" date="2025-09" db="UniProtKB">
        <authorList>
            <consortium name="Ensembl"/>
        </authorList>
    </citation>
    <scope>IDENTIFICATION</scope>
</reference>
<dbReference type="Proteomes" id="UP000261560">
    <property type="component" value="Unplaced"/>
</dbReference>
<dbReference type="GeneTree" id="ENSGT01050000245225"/>
<keyword evidence="4" id="KW-0732">Signal</keyword>
<keyword evidence="3" id="KW-1015">Disulfide bond</keyword>
<dbReference type="GO" id="GO:0006955">
    <property type="term" value="P:immune response"/>
    <property type="evidence" value="ECO:0007669"/>
    <property type="project" value="InterPro"/>
</dbReference>
<protein>
    <recommendedName>
        <fullName evidence="4">C-C motif chemokine</fullName>
    </recommendedName>
</protein>
<feature type="signal peptide" evidence="4">
    <location>
        <begin position="1"/>
        <end position="18"/>
    </location>
</feature>
<dbReference type="InterPro" id="IPR001811">
    <property type="entry name" value="Chemokine_IL8-like_dom"/>
</dbReference>
<reference evidence="6" key="1">
    <citation type="submission" date="2025-08" db="UniProtKB">
        <authorList>
            <consortium name="Ensembl"/>
        </authorList>
    </citation>
    <scope>IDENTIFICATION</scope>
</reference>
<keyword evidence="4" id="KW-0964">Secreted</keyword>
<dbReference type="SUPFAM" id="SSF54117">
    <property type="entry name" value="Interleukin 8-like chemokines"/>
    <property type="match status" value="1"/>
</dbReference>
<evidence type="ECO:0000259" key="5">
    <source>
        <dbReference type="SMART" id="SM00199"/>
    </source>
</evidence>
<dbReference type="Ensembl" id="ENSOMET00000012291.1">
    <property type="protein sequence ID" value="ENSOMEP00000002558.1"/>
    <property type="gene ID" value="ENSOMEG00000003506.1"/>
</dbReference>
<proteinExistence type="inferred from homology"/>
<dbReference type="SMART" id="SM00199">
    <property type="entry name" value="SCY"/>
    <property type="match status" value="1"/>
</dbReference>
<dbReference type="AlphaFoldDB" id="A0A3B3BC02"/>
<dbReference type="PROSITE" id="PS00472">
    <property type="entry name" value="SMALL_CYTOKINES_CC"/>
    <property type="match status" value="1"/>
</dbReference>
<comment type="similarity">
    <text evidence="1 4">Belongs to the intercrine beta (chemokine CC) family.</text>
</comment>
<dbReference type="InterPro" id="IPR039809">
    <property type="entry name" value="Chemokine_b/g/d"/>
</dbReference>
<dbReference type="InterPro" id="IPR036048">
    <property type="entry name" value="Interleukin_8-like_sf"/>
</dbReference>
<evidence type="ECO:0000256" key="1">
    <source>
        <dbReference type="ARBA" id="ARBA00010868"/>
    </source>
</evidence>
<dbReference type="STRING" id="30732.ENSOMEP00000002558"/>
<dbReference type="OrthoDB" id="8934837at2759"/>
<dbReference type="OMA" id="STCCFIF"/>
<evidence type="ECO:0000313" key="6">
    <source>
        <dbReference type="Ensembl" id="ENSOMEP00000002558.1"/>
    </source>
</evidence>
<dbReference type="RefSeq" id="XP_024144248.1">
    <property type="nucleotide sequence ID" value="XM_024288480.2"/>
</dbReference>
<keyword evidence="2 4" id="KW-0202">Cytokine</keyword>
<evidence type="ECO:0000256" key="4">
    <source>
        <dbReference type="RuleBase" id="RU361150"/>
    </source>
</evidence>
<comment type="subcellular location">
    <subcellularLocation>
        <location evidence="4">Secreted</location>
    </subcellularLocation>
</comment>
<evidence type="ECO:0000313" key="7">
    <source>
        <dbReference type="Proteomes" id="UP000261560"/>
    </source>
</evidence>
<name>A0A3B3BC02_ORYME</name>
<evidence type="ECO:0000256" key="3">
    <source>
        <dbReference type="ARBA" id="ARBA00023157"/>
    </source>
</evidence>
<keyword evidence="4" id="KW-0145">Chemotaxis</keyword>
<dbReference type="GeneID" id="112156253"/>
<feature type="chain" id="PRO_5017104214" description="C-C motif chemokine" evidence="4">
    <location>
        <begin position="19"/>
        <end position="91"/>
    </location>
</feature>
<dbReference type="KEGG" id="oml:112156253"/>
<dbReference type="GO" id="GO:0005615">
    <property type="term" value="C:extracellular space"/>
    <property type="evidence" value="ECO:0007669"/>
    <property type="project" value="UniProtKB-KW"/>
</dbReference>
<dbReference type="Gene3D" id="2.40.50.40">
    <property type="match status" value="1"/>
</dbReference>
<dbReference type="CDD" id="cd00272">
    <property type="entry name" value="Chemokine_CC"/>
    <property type="match status" value="1"/>
</dbReference>
<sequence>MKTSAILLLCMLGAAVFSTVFCSSAIGPDNCCFRFYPKQIPRGKIQSYSLADNRCPRSAIILKTIKGSKVCVDPSKPWVKNVRLSVDQRSF</sequence>
<feature type="domain" description="Chemokine interleukin-8-like" evidence="5">
    <location>
        <begin position="28"/>
        <end position="86"/>
    </location>
</feature>
<evidence type="ECO:0000256" key="2">
    <source>
        <dbReference type="ARBA" id="ARBA00022514"/>
    </source>
</evidence>
<dbReference type="PANTHER" id="PTHR12015">
    <property type="entry name" value="SMALL INDUCIBLE CYTOKINE A"/>
    <property type="match status" value="1"/>
</dbReference>
<dbReference type="Pfam" id="PF00048">
    <property type="entry name" value="IL8"/>
    <property type="match status" value="1"/>
</dbReference>
<dbReference type="GO" id="GO:0008009">
    <property type="term" value="F:chemokine activity"/>
    <property type="evidence" value="ECO:0007669"/>
    <property type="project" value="InterPro"/>
</dbReference>
<dbReference type="PaxDb" id="30732-ENSOMEP00000002558"/>
<dbReference type="InterPro" id="IPR000827">
    <property type="entry name" value="Chemokine_CC_CS"/>
</dbReference>